<dbReference type="GO" id="GO:0000822">
    <property type="term" value="F:inositol hexakisphosphate binding"/>
    <property type="evidence" value="ECO:0007669"/>
    <property type="project" value="TreeGrafter"/>
</dbReference>
<keyword evidence="4" id="KW-0509">mRNA transport</keyword>
<keyword evidence="3" id="KW-0813">Transport</keyword>
<evidence type="ECO:0000256" key="8">
    <source>
        <dbReference type="ARBA" id="ARBA00023242"/>
    </source>
</evidence>
<dbReference type="GO" id="GO:0016973">
    <property type="term" value="P:poly(A)+ mRNA export from nucleus"/>
    <property type="evidence" value="ECO:0007669"/>
    <property type="project" value="InterPro"/>
</dbReference>
<feature type="region of interest" description="Disordered" evidence="11">
    <location>
        <begin position="153"/>
        <end position="264"/>
    </location>
</feature>
<dbReference type="AlphaFoldDB" id="A0A2T2P5X4"/>
<dbReference type="GO" id="GO:0015031">
    <property type="term" value="P:protein transport"/>
    <property type="evidence" value="ECO:0007669"/>
    <property type="project" value="UniProtKB-KW"/>
</dbReference>
<dbReference type="Pfam" id="PF07817">
    <property type="entry name" value="GLE1"/>
    <property type="match status" value="1"/>
</dbReference>
<keyword evidence="7" id="KW-0906">Nuclear pore complex</keyword>
<dbReference type="GO" id="GO:0044614">
    <property type="term" value="C:nuclear pore cytoplasmic filaments"/>
    <property type="evidence" value="ECO:0007669"/>
    <property type="project" value="TreeGrafter"/>
</dbReference>
<dbReference type="GO" id="GO:0005543">
    <property type="term" value="F:phospholipid binding"/>
    <property type="evidence" value="ECO:0007669"/>
    <property type="project" value="TreeGrafter"/>
</dbReference>
<keyword evidence="8" id="KW-0539">Nucleus</keyword>
<feature type="compositionally biased region" description="Low complexity" evidence="11">
    <location>
        <begin position="15"/>
        <end position="33"/>
    </location>
</feature>
<dbReference type="OrthoDB" id="420884at2759"/>
<keyword evidence="5" id="KW-0653">Protein transport</keyword>
<comment type="similarity">
    <text evidence="2">Belongs to the GLE1 family.</text>
</comment>
<protein>
    <recommendedName>
        <fullName evidence="9">mRNA export factor GLE1</fullName>
    </recommendedName>
    <alternativeName>
        <fullName evidence="10">Nucleoporin GLE1</fullName>
    </alternativeName>
</protein>
<feature type="compositionally biased region" description="Pro residues" evidence="11">
    <location>
        <begin position="234"/>
        <end position="247"/>
    </location>
</feature>
<dbReference type="GO" id="GO:0005737">
    <property type="term" value="C:cytoplasm"/>
    <property type="evidence" value="ECO:0007669"/>
    <property type="project" value="TreeGrafter"/>
</dbReference>
<evidence type="ECO:0000256" key="4">
    <source>
        <dbReference type="ARBA" id="ARBA00022816"/>
    </source>
</evidence>
<feature type="region of interest" description="Disordered" evidence="11">
    <location>
        <begin position="1"/>
        <end position="62"/>
    </location>
</feature>
<evidence type="ECO:0000256" key="6">
    <source>
        <dbReference type="ARBA" id="ARBA00023010"/>
    </source>
</evidence>
<feature type="region of interest" description="Disordered" evidence="11">
    <location>
        <begin position="78"/>
        <end position="98"/>
    </location>
</feature>
<feature type="compositionally biased region" description="Low complexity" evidence="11">
    <location>
        <begin position="213"/>
        <end position="233"/>
    </location>
</feature>
<evidence type="ECO:0000256" key="3">
    <source>
        <dbReference type="ARBA" id="ARBA00022448"/>
    </source>
</evidence>
<evidence type="ECO:0000313" key="12">
    <source>
        <dbReference type="EMBL" id="PSN72896.1"/>
    </source>
</evidence>
<evidence type="ECO:0000256" key="11">
    <source>
        <dbReference type="SAM" id="MobiDB-lite"/>
    </source>
</evidence>
<evidence type="ECO:0000256" key="7">
    <source>
        <dbReference type="ARBA" id="ARBA00023132"/>
    </source>
</evidence>
<gene>
    <name evidence="12" type="ORF">BS50DRAFT_172466</name>
</gene>
<feature type="compositionally biased region" description="Polar residues" evidence="11">
    <location>
        <begin position="1"/>
        <end position="14"/>
    </location>
</feature>
<sequence>MPAQSGTSSPSMHTSTSLRSSWLSSSPSRQSPSRPSPSRPSPSRNGARNRRDTQDVDVIESPSRKMLLEFNVLLERSDSDFHSKLNQEQAERAKSQDEELALAVKEHMRVQQGGHLEIERIVLEHEHEKLRREEAQRREIERLKQEKAKYEAEAHQRQLEAKKKEEEAARLAAEQRKQLQEADARIQAQKQREEAERNQAMAREAVERKAREAAAAAPAAIPTAAPATVAPTPAQRPPQPTPAPAAPTAPSQPAAVAAVAPSTTSPGIEEIHAKYLELHGRMKQFRIAFENEQKRKDNPLKAIIGDARRNMRLRMGQITKERESSKQAIARLRDECFTLALNTPGPTVDIRPYIVSHEYPPLSSDADAQYPAFLLYVWMRFVKALLKQFEKEAANDDGLIIQEIGLIAASLLTDSRYFWNGVSMTDLVLAKYHKLNPILFGIRGTMSTAQGRQRLGWLHIDKADPTPNSYAQRMRGLSAGYASLSLRQFTGKPPAIPVSEYWRAVARVCNTPTNLLTAGHFAVLQGLIQHSVKKFITFYGVSAKAALRRAVYDLPARAPQDVSESANLVKVLPDGWRVRERISI</sequence>
<dbReference type="PANTHER" id="PTHR12960">
    <property type="entry name" value="GLE-1-RELATED"/>
    <property type="match status" value="1"/>
</dbReference>
<dbReference type="EMBL" id="KZ678129">
    <property type="protein sequence ID" value="PSN72896.1"/>
    <property type="molecule type" value="Genomic_DNA"/>
</dbReference>
<reference evidence="12 13" key="1">
    <citation type="journal article" date="2018" name="Front. Microbiol.">
        <title>Genome-Wide Analysis of Corynespora cassiicola Leaf Fall Disease Putative Effectors.</title>
        <authorList>
            <person name="Lopez D."/>
            <person name="Ribeiro S."/>
            <person name="Label P."/>
            <person name="Fumanal B."/>
            <person name="Venisse J.S."/>
            <person name="Kohler A."/>
            <person name="de Oliveira R.R."/>
            <person name="Labutti K."/>
            <person name="Lipzen A."/>
            <person name="Lail K."/>
            <person name="Bauer D."/>
            <person name="Ohm R.A."/>
            <person name="Barry K.W."/>
            <person name="Spatafora J."/>
            <person name="Grigoriev I.V."/>
            <person name="Martin F.M."/>
            <person name="Pujade-Renaud V."/>
        </authorList>
    </citation>
    <scope>NUCLEOTIDE SEQUENCE [LARGE SCALE GENOMIC DNA]</scope>
    <source>
        <strain evidence="12 13">Philippines</strain>
    </source>
</reference>
<feature type="compositionally biased region" description="Low complexity" evidence="11">
    <location>
        <begin position="248"/>
        <end position="264"/>
    </location>
</feature>
<dbReference type="InterPro" id="IPR038506">
    <property type="entry name" value="GLE1-like_sf"/>
</dbReference>
<evidence type="ECO:0000313" key="13">
    <source>
        <dbReference type="Proteomes" id="UP000240883"/>
    </source>
</evidence>
<evidence type="ECO:0000256" key="1">
    <source>
        <dbReference type="ARBA" id="ARBA00004567"/>
    </source>
</evidence>
<dbReference type="Proteomes" id="UP000240883">
    <property type="component" value="Unassembled WGS sequence"/>
</dbReference>
<proteinExistence type="inferred from homology"/>
<evidence type="ECO:0000256" key="5">
    <source>
        <dbReference type="ARBA" id="ARBA00022927"/>
    </source>
</evidence>
<dbReference type="STRING" id="1448308.A0A2T2P5X4"/>
<name>A0A2T2P5X4_CORCC</name>
<feature type="compositionally biased region" description="Basic and acidic residues" evidence="11">
    <location>
        <begin position="153"/>
        <end position="197"/>
    </location>
</feature>
<keyword evidence="13" id="KW-1185">Reference proteome</keyword>
<accession>A0A2T2P5X4</accession>
<organism evidence="12 13">
    <name type="scientific">Corynespora cassiicola Philippines</name>
    <dbReference type="NCBI Taxonomy" id="1448308"/>
    <lineage>
        <taxon>Eukaryota</taxon>
        <taxon>Fungi</taxon>
        <taxon>Dikarya</taxon>
        <taxon>Ascomycota</taxon>
        <taxon>Pezizomycotina</taxon>
        <taxon>Dothideomycetes</taxon>
        <taxon>Pleosporomycetidae</taxon>
        <taxon>Pleosporales</taxon>
        <taxon>Corynesporascaceae</taxon>
        <taxon>Corynespora</taxon>
    </lineage>
</organism>
<evidence type="ECO:0000256" key="2">
    <source>
        <dbReference type="ARBA" id="ARBA00011056"/>
    </source>
</evidence>
<dbReference type="PANTHER" id="PTHR12960:SF0">
    <property type="entry name" value="MRNA EXPORT FACTOR GLE1"/>
    <property type="match status" value="1"/>
</dbReference>
<dbReference type="Gene3D" id="1.25.40.510">
    <property type="entry name" value="GLE1-like"/>
    <property type="match status" value="1"/>
</dbReference>
<evidence type="ECO:0000256" key="10">
    <source>
        <dbReference type="ARBA" id="ARBA00029983"/>
    </source>
</evidence>
<comment type="subcellular location">
    <subcellularLocation>
        <location evidence="1">Nucleus</location>
        <location evidence="1">Nuclear pore complex</location>
    </subcellularLocation>
</comment>
<keyword evidence="6" id="KW-0811">Translocation</keyword>
<evidence type="ECO:0000256" key="9">
    <source>
        <dbReference type="ARBA" id="ARBA00026227"/>
    </source>
</evidence>
<feature type="compositionally biased region" description="Basic and acidic residues" evidence="11">
    <location>
        <begin position="78"/>
        <end position="97"/>
    </location>
</feature>
<dbReference type="InterPro" id="IPR012476">
    <property type="entry name" value="GLE1"/>
</dbReference>
<dbReference type="GO" id="GO:0031369">
    <property type="term" value="F:translation initiation factor binding"/>
    <property type="evidence" value="ECO:0007669"/>
    <property type="project" value="TreeGrafter"/>
</dbReference>